<keyword evidence="5 9" id="KW-0812">Transmembrane</keyword>
<dbReference type="InterPro" id="IPR034746">
    <property type="entry name" value="POTRA"/>
</dbReference>
<evidence type="ECO:0000313" key="11">
    <source>
        <dbReference type="EMBL" id="GAA0814970.1"/>
    </source>
</evidence>
<dbReference type="PANTHER" id="PTHR35851">
    <property type="entry name" value="CELL DIVISION PROTEIN FTSQ"/>
    <property type="match status" value="1"/>
</dbReference>
<dbReference type="PANTHER" id="PTHR35851:SF1">
    <property type="entry name" value="CELL DIVISION PROTEIN FTSQ"/>
    <property type="match status" value="1"/>
</dbReference>
<dbReference type="EMBL" id="BAAAFA010000003">
    <property type="protein sequence ID" value="GAA0814970.1"/>
    <property type="molecule type" value="Genomic_DNA"/>
</dbReference>
<sequence length="273" mass="31430">MTNNTKPINSPYQGTSFSFGIGLLFFLVVVFSFITLAWWLSQRFMAQESVPVTSIVISGEMPYSQRSDIAKAIEHVDLGNFFKLDVDQVQTQVLALPWVYSVAVRKEWPNELKIYVVDQKPVALWNGDFLLSQSGHVFQADASRIKHYLPSFFGPEGTEHIALENYRNLNSLLDYKSLSIDELILTERFSWQLTLDDGVTLNLGREERVERIQRFMDAYPMIKERLKAKIIVEKDKNQAVDYIDLRYDTGLAVGWKTISEQTKNNNSEIEFNV</sequence>
<evidence type="ECO:0000256" key="4">
    <source>
        <dbReference type="ARBA" id="ARBA00022618"/>
    </source>
</evidence>
<dbReference type="Proteomes" id="UP001500021">
    <property type="component" value="Unassembled WGS sequence"/>
</dbReference>
<evidence type="ECO:0000256" key="2">
    <source>
        <dbReference type="ARBA" id="ARBA00022475"/>
    </source>
</evidence>
<feature type="transmembrane region" description="Helical" evidence="9">
    <location>
        <begin position="20"/>
        <end position="40"/>
    </location>
</feature>
<keyword evidence="8 9" id="KW-0131">Cell cycle</keyword>
<dbReference type="GO" id="GO:0051301">
    <property type="term" value="P:cell division"/>
    <property type="evidence" value="ECO:0007669"/>
    <property type="project" value="UniProtKB-KW"/>
</dbReference>
<evidence type="ECO:0000313" key="12">
    <source>
        <dbReference type="Proteomes" id="UP001500021"/>
    </source>
</evidence>
<keyword evidence="7 9" id="KW-0472">Membrane</keyword>
<proteinExistence type="inferred from homology"/>
<evidence type="ECO:0000256" key="8">
    <source>
        <dbReference type="ARBA" id="ARBA00023306"/>
    </source>
</evidence>
<dbReference type="PROSITE" id="PS51779">
    <property type="entry name" value="POTRA"/>
    <property type="match status" value="1"/>
</dbReference>
<keyword evidence="4 9" id="KW-0132">Cell division</keyword>
<comment type="subcellular location">
    <subcellularLocation>
        <location evidence="9">Cell inner membrane</location>
        <topology evidence="9">Single-pass type II membrane protein</topology>
    </subcellularLocation>
    <subcellularLocation>
        <location evidence="1">Membrane</location>
    </subcellularLocation>
    <text evidence="9">Localizes to the division septum.</text>
</comment>
<comment type="similarity">
    <text evidence="9">Belongs to the FtsQ/DivIB family. FtsQ subfamily.</text>
</comment>
<evidence type="ECO:0000256" key="6">
    <source>
        <dbReference type="ARBA" id="ARBA00022989"/>
    </source>
</evidence>
<keyword evidence="6 9" id="KW-1133">Transmembrane helix</keyword>
<comment type="subunit">
    <text evidence="9">Part of a complex composed of FtsB, FtsL and FtsQ.</text>
</comment>
<feature type="domain" description="POTRA" evidence="10">
    <location>
        <begin position="50"/>
        <end position="119"/>
    </location>
</feature>
<evidence type="ECO:0000256" key="1">
    <source>
        <dbReference type="ARBA" id="ARBA00004370"/>
    </source>
</evidence>
<accession>A0ABN1L5T6</accession>
<evidence type="ECO:0000256" key="7">
    <source>
        <dbReference type="ARBA" id="ARBA00023136"/>
    </source>
</evidence>
<dbReference type="InterPro" id="IPR013685">
    <property type="entry name" value="POTRA_FtsQ_type"/>
</dbReference>
<gene>
    <name evidence="9" type="primary">ftsQ</name>
    <name evidence="11" type="ORF">GCM10009111_12650</name>
</gene>
<keyword evidence="2 9" id="KW-1003">Cell membrane</keyword>
<comment type="function">
    <text evidence="9">Essential cell division protein. May link together the upstream cell division proteins, which are predominantly cytoplasmic, with the downstream cell division proteins, which are predominantly periplasmic. May control correct divisome assembly.</text>
</comment>
<name>A0ABN1L5T6_9GAMM</name>
<reference evidence="11 12" key="1">
    <citation type="journal article" date="2019" name="Int. J. Syst. Evol. Microbiol.">
        <title>The Global Catalogue of Microorganisms (GCM) 10K type strain sequencing project: providing services to taxonomists for standard genome sequencing and annotation.</title>
        <authorList>
            <consortium name="The Broad Institute Genomics Platform"/>
            <consortium name="The Broad Institute Genome Sequencing Center for Infectious Disease"/>
            <person name="Wu L."/>
            <person name="Ma J."/>
        </authorList>
    </citation>
    <scope>NUCLEOTIDE SEQUENCE [LARGE SCALE GENOMIC DNA]</scope>
    <source>
        <strain evidence="11 12">JCM 15608</strain>
    </source>
</reference>
<comment type="caution">
    <text evidence="11">The sequence shown here is derived from an EMBL/GenBank/DDBJ whole genome shotgun (WGS) entry which is preliminary data.</text>
</comment>
<keyword evidence="12" id="KW-1185">Reference proteome</keyword>
<dbReference type="Pfam" id="PF03799">
    <property type="entry name" value="FtsQ_DivIB_C"/>
    <property type="match status" value="1"/>
</dbReference>
<keyword evidence="3 9" id="KW-0997">Cell inner membrane</keyword>
<evidence type="ECO:0000256" key="3">
    <source>
        <dbReference type="ARBA" id="ARBA00022519"/>
    </source>
</evidence>
<dbReference type="RefSeq" id="WP_215981435.1">
    <property type="nucleotide sequence ID" value="NZ_BAAAFA010000003.1"/>
</dbReference>
<organism evidence="11 12">
    <name type="scientific">Colwellia asteriadis</name>
    <dbReference type="NCBI Taxonomy" id="517723"/>
    <lineage>
        <taxon>Bacteria</taxon>
        <taxon>Pseudomonadati</taxon>
        <taxon>Pseudomonadota</taxon>
        <taxon>Gammaproteobacteria</taxon>
        <taxon>Alteromonadales</taxon>
        <taxon>Colwelliaceae</taxon>
        <taxon>Colwellia</taxon>
    </lineage>
</organism>
<evidence type="ECO:0000259" key="10">
    <source>
        <dbReference type="PROSITE" id="PS51779"/>
    </source>
</evidence>
<dbReference type="InterPro" id="IPR005548">
    <property type="entry name" value="Cell_div_FtsQ/DivIB_C"/>
</dbReference>
<dbReference type="HAMAP" id="MF_00911">
    <property type="entry name" value="FtsQ_subfam"/>
    <property type="match status" value="1"/>
</dbReference>
<dbReference type="InterPro" id="IPR026579">
    <property type="entry name" value="FtsQ"/>
</dbReference>
<evidence type="ECO:0000256" key="5">
    <source>
        <dbReference type="ARBA" id="ARBA00022692"/>
    </source>
</evidence>
<protein>
    <recommendedName>
        <fullName evidence="9">Cell division protein FtsQ</fullName>
    </recommendedName>
</protein>
<evidence type="ECO:0000256" key="9">
    <source>
        <dbReference type="HAMAP-Rule" id="MF_00911"/>
    </source>
</evidence>
<dbReference type="Pfam" id="PF08478">
    <property type="entry name" value="POTRA_1"/>
    <property type="match status" value="1"/>
</dbReference>